<dbReference type="AlphaFoldDB" id="A0A0D2M2H2"/>
<dbReference type="EMBL" id="KN817605">
    <property type="protein sequence ID" value="KJA17368.1"/>
    <property type="molecule type" value="Genomic_DNA"/>
</dbReference>
<keyword evidence="3" id="KW-1185">Reference proteome</keyword>
<sequence length="417" mass="45413">MRPPTARPRLPTEILDTIFANLSKNHLEPLLVANAFVSTVATRRLYQNVTLARPAAVVAFLRTILANPRLPPLVRSLDINMTKARDADEGHAKARPTGNFYALLSRALRATTALTALALELPKAHAPLWIFAGCTFRLRQFTTSMYCRRPLARFLETQASLEELTLRGYPTDAVFALAPEALPRLRAFNAVHADAALIRAVVQGRPVRVVSVPLFPEMSLASLDALRAGTAPLLRLSVISFDPTAPGFLFEALAQRFQELEALHLVMLMAEYNQELLEQSAAVLSNFKRLKYITFMAAPTRPAAPALDAAEADIAKRWHRHCPTLRTIILPKGRVWFQNAPEVPPGVSAGAAAVAAALAGAGAETEESEDDDIEDWDAEEGGHGGGMDMPVLSFSMEHGVQEVPGGAQPVVEEWAEL</sequence>
<evidence type="ECO:0000313" key="2">
    <source>
        <dbReference type="EMBL" id="KJA17368.1"/>
    </source>
</evidence>
<evidence type="ECO:0008006" key="4">
    <source>
        <dbReference type="Google" id="ProtNLM"/>
    </source>
</evidence>
<accession>A0A0D2M2H2</accession>
<dbReference type="OrthoDB" id="3178870at2759"/>
<dbReference type="Proteomes" id="UP000054270">
    <property type="component" value="Unassembled WGS sequence"/>
</dbReference>
<reference evidence="3" key="1">
    <citation type="submission" date="2014-04" db="EMBL/GenBank/DDBJ databases">
        <title>Evolutionary Origins and Diversification of the Mycorrhizal Mutualists.</title>
        <authorList>
            <consortium name="DOE Joint Genome Institute"/>
            <consortium name="Mycorrhizal Genomics Consortium"/>
            <person name="Kohler A."/>
            <person name="Kuo A."/>
            <person name="Nagy L.G."/>
            <person name="Floudas D."/>
            <person name="Copeland A."/>
            <person name="Barry K.W."/>
            <person name="Cichocki N."/>
            <person name="Veneault-Fourrey C."/>
            <person name="LaButti K."/>
            <person name="Lindquist E.A."/>
            <person name="Lipzen A."/>
            <person name="Lundell T."/>
            <person name="Morin E."/>
            <person name="Murat C."/>
            <person name="Riley R."/>
            <person name="Ohm R."/>
            <person name="Sun H."/>
            <person name="Tunlid A."/>
            <person name="Henrissat B."/>
            <person name="Grigoriev I.V."/>
            <person name="Hibbett D.S."/>
            <person name="Martin F."/>
        </authorList>
    </citation>
    <scope>NUCLEOTIDE SEQUENCE [LARGE SCALE GENOMIC DNA]</scope>
    <source>
        <strain evidence="3">FD-334 SS-4</strain>
    </source>
</reference>
<gene>
    <name evidence="2" type="ORF">HYPSUDRAFT_146620</name>
</gene>
<feature type="region of interest" description="Disordered" evidence="1">
    <location>
        <begin position="360"/>
        <end position="384"/>
    </location>
</feature>
<proteinExistence type="predicted"/>
<feature type="compositionally biased region" description="Acidic residues" evidence="1">
    <location>
        <begin position="364"/>
        <end position="379"/>
    </location>
</feature>
<evidence type="ECO:0000313" key="3">
    <source>
        <dbReference type="Proteomes" id="UP000054270"/>
    </source>
</evidence>
<evidence type="ECO:0000256" key="1">
    <source>
        <dbReference type="SAM" id="MobiDB-lite"/>
    </source>
</evidence>
<organism evidence="2 3">
    <name type="scientific">Hypholoma sublateritium (strain FD-334 SS-4)</name>
    <dbReference type="NCBI Taxonomy" id="945553"/>
    <lineage>
        <taxon>Eukaryota</taxon>
        <taxon>Fungi</taxon>
        <taxon>Dikarya</taxon>
        <taxon>Basidiomycota</taxon>
        <taxon>Agaricomycotina</taxon>
        <taxon>Agaricomycetes</taxon>
        <taxon>Agaricomycetidae</taxon>
        <taxon>Agaricales</taxon>
        <taxon>Agaricineae</taxon>
        <taxon>Strophariaceae</taxon>
        <taxon>Hypholoma</taxon>
    </lineage>
</organism>
<protein>
    <recommendedName>
        <fullName evidence="4">F-box domain-containing protein</fullName>
    </recommendedName>
</protein>
<dbReference type="OMA" id="RMFRAVH"/>
<name>A0A0D2M2H2_HYPSF</name>